<reference evidence="2" key="2">
    <citation type="submission" date="2025-08" db="UniProtKB">
        <authorList>
            <consortium name="Ensembl"/>
        </authorList>
    </citation>
    <scope>IDENTIFICATION</scope>
</reference>
<feature type="region of interest" description="Disordered" evidence="1">
    <location>
        <begin position="138"/>
        <end position="201"/>
    </location>
</feature>
<evidence type="ECO:0000313" key="2">
    <source>
        <dbReference type="Ensembl" id="ENSAPLP00000026318.1"/>
    </source>
</evidence>
<evidence type="ECO:0000313" key="3">
    <source>
        <dbReference type="Proteomes" id="UP000016666"/>
    </source>
</evidence>
<feature type="region of interest" description="Disordered" evidence="1">
    <location>
        <begin position="1"/>
        <end position="38"/>
    </location>
</feature>
<name>A0A493TKN7_ANAPP</name>
<accession>A0A493TKN7</accession>
<evidence type="ECO:0000256" key="1">
    <source>
        <dbReference type="SAM" id="MobiDB-lite"/>
    </source>
</evidence>
<dbReference type="Ensembl" id="ENSAPLT00000031580.1">
    <property type="protein sequence ID" value="ENSAPLP00000026318.1"/>
    <property type="gene ID" value="ENSAPLG00000018359.1"/>
</dbReference>
<dbReference type="AlphaFoldDB" id="A0A493TKN7"/>
<proteinExistence type="predicted"/>
<protein>
    <submittedName>
        <fullName evidence="2">Uncharacterized protein</fullName>
    </submittedName>
</protein>
<feature type="compositionally biased region" description="Polar residues" evidence="1">
    <location>
        <begin position="1"/>
        <end position="16"/>
    </location>
</feature>
<reference evidence="2" key="3">
    <citation type="submission" date="2025-09" db="UniProtKB">
        <authorList>
            <consortium name="Ensembl"/>
        </authorList>
    </citation>
    <scope>IDENTIFICATION</scope>
</reference>
<sequence length="201" mass="21039">VWTQGNVPDPSATTLGHPNGATKAPVQQGDRFGSSPRAEPCSVLLSPSTALYKACRQRAGCWGAALGAEPQPGRTRLSPAPSASPALIPFSSSSPAIKFFCSLPAYVVFSHLYEPCLSHPAWHCEQGVVSAPQPQCSERRRQLPGSRQACPAQAAGEDAAGDPTPEAARAPASLPAERSQQRVHLHGGAGGGGTERYRQPR</sequence>
<keyword evidence="3" id="KW-1185">Reference proteome</keyword>
<organism evidence="2 3">
    <name type="scientific">Anas platyrhynchos platyrhynchos</name>
    <name type="common">Northern mallard</name>
    <dbReference type="NCBI Taxonomy" id="8840"/>
    <lineage>
        <taxon>Eukaryota</taxon>
        <taxon>Metazoa</taxon>
        <taxon>Chordata</taxon>
        <taxon>Craniata</taxon>
        <taxon>Vertebrata</taxon>
        <taxon>Euteleostomi</taxon>
        <taxon>Archelosauria</taxon>
        <taxon>Archosauria</taxon>
        <taxon>Dinosauria</taxon>
        <taxon>Saurischia</taxon>
        <taxon>Theropoda</taxon>
        <taxon>Coelurosauria</taxon>
        <taxon>Aves</taxon>
        <taxon>Neognathae</taxon>
        <taxon>Galloanserae</taxon>
        <taxon>Anseriformes</taxon>
        <taxon>Anatidae</taxon>
        <taxon>Anatinae</taxon>
        <taxon>Anas</taxon>
    </lineage>
</organism>
<reference evidence="3" key="1">
    <citation type="submission" date="2017-10" db="EMBL/GenBank/DDBJ databases">
        <title>A new Pekin duck reference genome.</title>
        <authorList>
            <person name="Hou Z.-C."/>
            <person name="Zhou Z.-K."/>
            <person name="Zhu F."/>
            <person name="Hou S.-S."/>
        </authorList>
    </citation>
    <scope>NUCLEOTIDE SEQUENCE [LARGE SCALE GENOMIC DNA]</scope>
</reference>
<dbReference type="Proteomes" id="UP000016666">
    <property type="component" value="Unassembled WGS sequence"/>
</dbReference>